<gene>
    <name evidence="3" type="ORF">ENJ89_06080</name>
</gene>
<feature type="signal peptide" evidence="1">
    <location>
        <begin position="1"/>
        <end position="21"/>
    </location>
</feature>
<dbReference type="Gene3D" id="2.60.40.1190">
    <property type="match status" value="1"/>
</dbReference>
<feature type="domain" description="FlgD/Vpr Ig-like" evidence="2">
    <location>
        <begin position="430"/>
        <end position="488"/>
    </location>
</feature>
<dbReference type="Pfam" id="PF13860">
    <property type="entry name" value="FlgD_ig"/>
    <property type="match status" value="1"/>
</dbReference>
<sequence length="501" mass="55037">MKKLVTCLFLFLVFGFQIGQAQITVDGDPSEWTGTAPSTANTSVYSAGTAGSPVGYNEWIWTDANDDERTDFGTDSRVNIVEVRVSGDNDNIYFLFKMEDIDLDNGDGAPLVQISVDKDMDGTGTDWLAENSDTKVPTDALWEHLIYTKFGPSGNTAQPNIWDEGFTNNRAAGSAVCSATNDVIEMSIPWSELGSPITADNTTLRFTFSSYRQNANASSETWDTGGDNSKGDCLDYVTPTAGNTYGALVGFNNVGTNDGGQLDSYQDIVFLDNPDQTLNVQLASFFAVGGNNRVALKWITESELNNLGFILKRGYRAEGPYEQRADYSRDPELKGHGTSSTKHVYTYTDLSVLNGVTYWYKIIDVDINGVRTEHDPVSATPNANTGDLELVNNLNVPQKYSLAQNYPNPFGEGRVNNINSATRIRFSIPEVNRSAVNVRLSVYDVTGRKVADLLNTRLGTGEYEVTWNGRDAVGVNLPSGIYFYVLQSENFVATKKMMLVR</sequence>
<dbReference type="InterPro" id="IPR025965">
    <property type="entry name" value="FlgD/Vpr_Ig-like"/>
</dbReference>
<feature type="chain" id="PRO_5030991585" evidence="1">
    <location>
        <begin position="22"/>
        <end position="501"/>
    </location>
</feature>
<dbReference type="InterPro" id="IPR026444">
    <property type="entry name" value="Secre_tail"/>
</dbReference>
<protein>
    <submittedName>
        <fullName evidence="3">T9SS type A sorting domain-containing protein</fullName>
    </submittedName>
</protein>
<accession>A0A7V5PQ76</accession>
<dbReference type="NCBIfam" id="TIGR04183">
    <property type="entry name" value="Por_Secre_tail"/>
    <property type="match status" value="1"/>
</dbReference>
<dbReference type="Proteomes" id="UP000886124">
    <property type="component" value="Unassembled WGS sequence"/>
</dbReference>
<name>A0A7V5PQ76_CALAY</name>
<dbReference type="Gene3D" id="2.60.40.10">
    <property type="entry name" value="Immunoglobulins"/>
    <property type="match status" value="1"/>
</dbReference>
<evidence type="ECO:0000313" key="3">
    <source>
        <dbReference type="EMBL" id="HHJ52745.1"/>
    </source>
</evidence>
<organism evidence="3">
    <name type="scientific">Caldithrix abyssi</name>
    <dbReference type="NCBI Taxonomy" id="187145"/>
    <lineage>
        <taxon>Bacteria</taxon>
        <taxon>Pseudomonadati</taxon>
        <taxon>Calditrichota</taxon>
        <taxon>Calditrichia</taxon>
        <taxon>Calditrichales</taxon>
        <taxon>Calditrichaceae</taxon>
        <taxon>Caldithrix</taxon>
    </lineage>
</organism>
<comment type="caution">
    <text evidence="3">The sequence shown here is derived from an EMBL/GenBank/DDBJ whole genome shotgun (WGS) entry which is preliminary data.</text>
</comment>
<keyword evidence="1" id="KW-0732">Signal</keyword>
<dbReference type="AlphaFoldDB" id="A0A7V5PQ76"/>
<reference evidence="3" key="1">
    <citation type="journal article" date="2020" name="mSystems">
        <title>Genome- and Community-Level Interaction Insights into Carbon Utilization and Element Cycling Functions of Hydrothermarchaeota in Hydrothermal Sediment.</title>
        <authorList>
            <person name="Zhou Z."/>
            <person name="Liu Y."/>
            <person name="Xu W."/>
            <person name="Pan J."/>
            <person name="Luo Z.H."/>
            <person name="Li M."/>
        </authorList>
    </citation>
    <scope>NUCLEOTIDE SEQUENCE [LARGE SCALE GENOMIC DNA]</scope>
    <source>
        <strain evidence="3">HyVt-527</strain>
    </source>
</reference>
<evidence type="ECO:0000259" key="2">
    <source>
        <dbReference type="Pfam" id="PF13860"/>
    </source>
</evidence>
<dbReference type="EMBL" id="DROD01000415">
    <property type="protein sequence ID" value="HHJ52745.1"/>
    <property type="molecule type" value="Genomic_DNA"/>
</dbReference>
<dbReference type="InterPro" id="IPR013783">
    <property type="entry name" value="Ig-like_fold"/>
</dbReference>
<dbReference type="Gene3D" id="2.60.40.4070">
    <property type="match status" value="1"/>
</dbReference>
<evidence type="ECO:0000256" key="1">
    <source>
        <dbReference type="SAM" id="SignalP"/>
    </source>
</evidence>
<proteinExistence type="predicted"/>